<accession>A0AA40KB18</accession>
<comment type="caution">
    <text evidence="2">The sequence shown here is derived from an EMBL/GenBank/DDBJ whole genome shotgun (WGS) entry which is preliminary data.</text>
</comment>
<protein>
    <submittedName>
        <fullName evidence="2">Uncharacterized protein</fullName>
    </submittedName>
</protein>
<dbReference type="Proteomes" id="UP001172155">
    <property type="component" value="Unassembled WGS sequence"/>
</dbReference>
<gene>
    <name evidence="2" type="ORF">B0T18DRAFT_87917</name>
</gene>
<dbReference type="EMBL" id="JAUKUD010000002">
    <property type="protein sequence ID" value="KAK0752311.1"/>
    <property type="molecule type" value="Genomic_DNA"/>
</dbReference>
<name>A0AA40KB18_9PEZI</name>
<feature type="region of interest" description="Disordered" evidence="1">
    <location>
        <begin position="157"/>
        <end position="184"/>
    </location>
</feature>
<dbReference type="AlphaFoldDB" id="A0AA40KB18"/>
<proteinExistence type="predicted"/>
<organism evidence="2 3">
    <name type="scientific">Schizothecium vesticola</name>
    <dbReference type="NCBI Taxonomy" id="314040"/>
    <lineage>
        <taxon>Eukaryota</taxon>
        <taxon>Fungi</taxon>
        <taxon>Dikarya</taxon>
        <taxon>Ascomycota</taxon>
        <taxon>Pezizomycotina</taxon>
        <taxon>Sordariomycetes</taxon>
        <taxon>Sordariomycetidae</taxon>
        <taxon>Sordariales</taxon>
        <taxon>Schizotheciaceae</taxon>
        <taxon>Schizothecium</taxon>
    </lineage>
</organism>
<evidence type="ECO:0000313" key="3">
    <source>
        <dbReference type="Proteomes" id="UP001172155"/>
    </source>
</evidence>
<sequence>MCLPTIQHRYTAAAPCGLVDAEYATIGADCWYRYCPAHRTVPARHGLAGRDKVSSLAPEALYSRRTLCNYPPSGPGVLDRDPRHAQVPCQVGLAYRASVWSIIVSQTAILASHGVCGCGGAWAHGSWGLRPVPFPITHKGRKDGRWPAACWSRQLDSPRQSVEHPARARAHHHSSYPVPDKSPRRSWADLGPGVCPSSAVHQSIHGEWIVIVQQVN</sequence>
<evidence type="ECO:0000313" key="2">
    <source>
        <dbReference type="EMBL" id="KAK0752311.1"/>
    </source>
</evidence>
<evidence type="ECO:0000256" key="1">
    <source>
        <dbReference type="SAM" id="MobiDB-lite"/>
    </source>
</evidence>
<keyword evidence="3" id="KW-1185">Reference proteome</keyword>
<reference evidence="2" key="1">
    <citation type="submission" date="2023-06" db="EMBL/GenBank/DDBJ databases">
        <title>Genome-scale phylogeny and comparative genomics of the fungal order Sordariales.</title>
        <authorList>
            <consortium name="Lawrence Berkeley National Laboratory"/>
            <person name="Hensen N."/>
            <person name="Bonometti L."/>
            <person name="Westerberg I."/>
            <person name="Brannstrom I.O."/>
            <person name="Guillou S."/>
            <person name="Cros-Aarteil S."/>
            <person name="Calhoun S."/>
            <person name="Haridas S."/>
            <person name="Kuo A."/>
            <person name="Mondo S."/>
            <person name="Pangilinan J."/>
            <person name="Riley R."/>
            <person name="LaButti K."/>
            <person name="Andreopoulos B."/>
            <person name="Lipzen A."/>
            <person name="Chen C."/>
            <person name="Yanf M."/>
            <person name="Daum C."/>
            <person name="Ng V."/>
            <person name="Clum A."/>
            <person name="Steindorff A."/>
            <person name="Ohm R."/>
            <person name="Martin F."/>
            <person name="Silar P."/>
            <person name="Natvig D."/>
            <person name="Lalanne C."/>
            <person name="Gautier V."/>
            <person name="Ament-velasquez S.L."/>
            <person name="Kruys A."/>
            <person name="Hutchinson M.I."/>
            <person name="Powell A.J."/>
            <person name="Barry K."/>
            <person name="Miller A.N."/>
            <person name="Grigoriev I.V."/>
            <person name="Debuchy R."/>
            <person name="Gladieux P."/>
            <person name="Thoren M.H."/>
            <person name="Johannesson H."/>
        </authorList>
    </citation>
    <scope>NUCLEOTIDE SEQUENCE</scope>
    <source>
        <strain evidence="2">SMH3187-1</strain>
    </source>
</reference>